<protein>
    <submittedName>
        <fullName evidence="7">Chemotaxis protein</fullName>
    </submittedName>
</protein>
<comment type="similarity">
    <text evidence="3">Belongs to the methyl-accepting chemotaxis (MCP) protein family.</text>
</comment>
<dbReference type="SMART" id="SM00283">
    <property type="entry name" value="MA"/>
    <property type="match status" value="1"/>
</dbReference>
<evidence type="ECO:0000259" key="6">
    <source>
        <dbReference type="PROSITE" id="PS50111"/>
    </source>
</evidence>
<evidence type="ECO:0000256" key="1">
    <source>
        <dbReference type="ARBA" id="ARBA00004370"/>
    </source>
</evidence>
<dbReference type="Pfam" id="PF13682">
    <property type="entry name" value="CZB"/>
    <property type="match status" value="1"/>
</dbReference>
<dbReference type="GO" id="GO:0016020">
    <property type="term" value="C:membrane"/>
    <property type="evidence" value="ECO:0007669"/>
    <property type="project" value="UniProtKB-SubCell"/>
</dbReference>
<comment type="caution">
    <text evidence="7">The sequence shown here is derived from an EMBL/GenBank/DDBJ whole genome shotgun (WGS) entry which is preliminary data.</text>
</comment>
<evidence type="ECO:0000313" key="8">
    <source>
        <dbReference type="Proteomes" id="UP000036097"/>
    </source>
</evidence>
<evidence type="ECO:0000256" key="2">
    <source>
        <dbReference type="ARBA" id="ARBA00023224"/>
    </source>
</evidence>
<evidence type="ECO:0000256" key="3">
    <source>
        <dbReference type="ARBA" id="ARBA00029447"/>
    </source>
</evidence>
<dbReference type="Proteomes" id="UP000036097">
    <property type="component" value="Unassembled WGS sequence"/>
</dbReference>
<dbReference type="GO" id="GO:0006935">
    <property type="term" value="P:chemotaxis"/>
    <property type="evidence" value="ECO:0007669"/>
    <property type="project" value="InterPro"/>
</dbReference>
<name>A0A0J1K5F2_9GAMM</name>
<dbReference type="RefSeq" id="WP_047876905.1">
    <property type="nucleotide sequence ID" value="NZ_LDOT01000001.1"/>
</dbReference>
<reference evidence="7 8" key="1">
    <citation type="submission" date="2015-05" db="EMBL/GenBank/DDBJ databases">
        <title>Photobacterium galathea sp. nov.</title>
        <authorList>
            <person name="Machado H."/>
            <person name="Gram L."/>
        </authorList>
    </citation>
    <scope>NUCLEOTIDE SEQUENCE [LARGE SCALE GENOMIC DNA]</scope>
    <source>
        <strain evidence="7 8">CGMCC 1.12159</strain>
    </source>
</reference>
<keyword evidence="8" id="KW-1185">Reference proteome</keyword>
<dbReference type="Gene3D" id="6.10.250.3200">
    <property type="match status" value="1"/>
</dbReference>
<feature type="domain" description="Methyl-accepting transducer" evidence="6">
    <location>
        <begin position="74"/>
        <end position="249"/>
    </location>
</feature>
<evidence type="ECO:0000256" key="4">
    <source>
        <dbReference type="PROSITE-ProRule" id="PRU00284"/>
    </source>
</evidence>
<gene>
    <name evidence="7" type="ORF">ABT56_00600</name>
</gene>
<keyword evidence="2 4" id="KW-0807">Transducer</keyword>
<dbReference type="InterPro" id="IPR004090">
    <property type="entry name" value="Chemotax_Me-accpt_rcpt"/>
</dbReference>
<evidence type="ECO:0000313" key="7">
    <source>
        <dbReference type="EMBL" id="KLV09617.1"/>
    </source>
</evidence>
<dbReference type="OrthoDB" id="9808588at2"/>
<dbReference type="EMBL" id="LDOT01000001">
    <property type="protein sequence ID" value="KLV09617.1"/>
    <property type="molecule type" value="Genomic_DNA"/>
</dbReference>
<dbReference type="PROSITE" id="PS50111">
    <property type="entry name" value="CHEMOTAXIS_TRANSDUC_2"/>
    <property type="match status" value="1"/>
</dbReference>
<dbReference type="STRING" id="1195763.ABT56_00600"/>
<comment type="subcellular location">
    <subcellularLocation>
        <location evidence="1">Membrane</location>
    </subcellularLocation>
</comment>
<sequence>MFGFKRKKDELALLKQELSDLKQKYHVEVAVLENKLHDAQTLISVEQQNVTFHHELMSSTLKGGKMLRTVRGVMEESAKLMEQENEDLQQLEEMFKQTHQALVRLDDRSLKISTQVLQNIESVRVLDDTANSISSLVSSIKEISDQTNLLALNAAIEAARAGDTGRGFAVVADEVRNLAGKASKASENIDLLVTQVLAQVNEIKISIDENQVSAEEVSASSSQIGSIVNEVVDKSEYMKRVIHMTATRAFLDTVKLDHAIWKNNIYCLLQKGLFGENVNSHTECRLGQWYYQGSGRLYSHFRSYALLEEPHKGVHDAGRYALAQANLGNIAEMVVAINKMEKYSEQVVIQIDCLMNEIISK</sequence>
<dbReference type="PATRIC" id="fig|1195763.3.peg.131"/>
<dbReference type="SUPFAM" id="SSF58104">
    <property type="entry name" value="Methyl-accepting chemotaxis protein (MCP) signaling domain"/>
    <property type="match status" value="1"/>
</dbReference>
<evidence type="ECO:0000256" key="5">
    <source>
        <dbReference type="SAM" id="Coils"/>
    </source>
</evidence>
<dbReference type="PANTHER" id="PTHR32089">
    <property type="entry name" value="METHYL-ACCEPTING CHEMOTAXIS PROTEIN MCPB"/>
    <property type="match status" value="1"/>
</dbReference>
<dbReference type="Gene3D" id="1.20.120.30">
    <property type="entry name" value="Aspartate receptor, ligand-binding domain"/>
    <property type="match status" value="1"/>
</dbReference>
<proteinExistence type="inferred from homology"/>
<feature type="coiled-coil region" evidence="5">
    <location>
        <begin position="4"/>
        <end position="35"/>
    </location>
</feature>
<dbReference type="GO" id="GO:0007165">
    <property type="term" value="P:signal transduction"/>
    <property type="evidence" value="ECO:0007669"/>
    <property type="project" value="UniProtKB-KW"/>
</dbReference>
<dbReference type="InterPro" id="IPR025991">
    <property type="entry name" value="Chemoreceptor_zinc-bind_dom"/>
</dbReference>
<keyword evidence="5" id="KW-0175">Coiled coil</keyword>
<dbReference type="InterPro" id="IPR004089">
    <property type="entry name" value="MCPsignal_dom"/>
</dbReference>
<dbReference type="PANTHER" id="PTHR32089:SF70">
    <property type="entry name" value="ENERGY TAXIS MODULATING METHYL ACCEPTING SENSORY TRANSDUCER"/>
    <property type="match status" value="1"/>
</dbReference>
<feature type="coiled-coil region" evidence="5">
    <location>
        <begin position="71"/>
        <end position="108"/>
    </location>
</feature>
<organism evidence="7 8">
    <name type="scientific">Photobacterium aquae</name>
    <dbReference type="NCBI Taxonomy" id="1195763"/>
    <lineage>
        <taxon>Bacteria</taxon>
        <taxon>Pseudomonadati</taxon>
        <taxon>Pseudomonadota</taxon>
        <taxon>Gammaproteobacteria</taxon>
        <taxon>Vibrionales</taxon>
        <taxon>Vibrionaceae</taxon>
        <taxon>Photobacterium</taxon>
    </lineage>
</organism>
<dbReference type="AlphaFoldDB" id="A0A0J1K5F2"/>
<dbReference type="PRINTS" id="PR00260">
    <property type="entry name" value="CHEMTRNSDUCR"/>
</dbReference>
<accession>A0A0J1K5F2</accession>
<dbReference type="GO" id="GO:0004888">
    <property type="term" value="F:transmembrane signaling receptor activity"/>
    <property type="evidence" value="ECO:0007669"/>
    <property type="project" value="InterPro"/>
</dbReference>
<dbReference type="Pfam" id="PF00015">
    <property type="entry name" value="MCPsignal"/>
    <property type="match status" value="1"/>
</dbReference>